<dbReference type="Pfam" id="PF08534">
    <property type="entry name" value="Redoxin"/>
    <property type="match status" value="1"/>
</dbReference>
<dbReference type="Gene3D" id="3.40.30.10">
    <property type="entry name" value="Glutaredoxin"/>
    <property type="match status" value="2"/>
</dbReference>
<dbReference type="SUPFAM" id="SSF52833">
    <property type="entry name" value="Thioredoxin-like"/>
    <property type="match status" value="2"/>
</dbReference>
<protein>
    <submittedName>
        <fullName evidence="3">Redoxin domain-containing protein</fullName>
    </submittedName>
</protein>
<dbReference type="InterPro" id="IPR013740">
    <property type="entry name" value="Redoxin"/>
</dbReference>
<feature type="signal peptide" evidence="1">
    <location>
        <begin position="1"/>
        <end position="32"/>
    </location>
</feature>
<dbReference type="PANTHER" id="PTHR42852">
    <property type="entry name" value="THIOL:DISULFIDE INTERCHANGE PROTEIN DSBE"/>
    <property type="match status" value="1"/>
</dbReference>
<dbReference type="RefSeq" id="WP_206574225.1">
    <property type="nucleotide sequence ID" value="NZ_JAFKCV010000006.1"/>
</dbReference>
<feature type="chain" id="PRO_5037105882" evidence="1">
    <location>
        <begin position="33"/>
        <end position="308"/>
    </location>
</feature>
<name>A0A939IPQ6_9ALTE</name>
<dbReference type="Proteomes" id="UP000664654">
    <property type="component" value="Unassembled WGS sequence"/>
</dbReference>
<comment type="caution">
    <text evidence="3">The sequence shown here is derived from an EMBL/GenBank/DDBJ whole genome shotgun (WGS) entry which is preliminary data.</text>
</comment>
<dbReference type="GO" id="GO:0016491">
    <property type="term" value="F:oxidoreductase activity"/>
    <property type="evidence" value="ECO:0007669"/>
    <property type="project" value="InterPro"/>
</dbReference>
<dbReference type="InterPro" id="IPR013766">
    <property type="entry name" value="Thioredoxin_domain"/>
</dbReference>
<dbReference type="PANTHER" id="PTHR42852:SF13">
    <property type="entry name" value="PROTEIN DIPZ"/>
    <property type="match status" value="1"/>
</dbReference>
<evidence type="ECO:0000259" key="2">
    <source>
        <dbReference type="PROSITE" id="PS51352"/>
    </source>
</evidence>
<proteinExistence type="predicted"/>
<dbReference type="AlphaFoldDB" id="A0A939IPQ6"/>
<keyword evidence="1" id="KW-0732">Signal</keyword>
<feature type="domain" description="Thioredoxin" evidence="2">
    <location>
        <begin position="24"/>
        <end position="166"/>
    </location>
</feature>
<keyword evidence="4" id="KW-1185">Reference proteome</keyword>
<organism evidence="3 4">
    <name type="scientific">Bowmanella dokdonensis</name>
    <dbReference type="NCBI Taxonomy" id="751969"/>
    <lineage>
        <taxon>Bacteria</taxon>
        <taxon>Pseudomonadati</taxon>
        <taxon>Pseudomonadota</taxon>
        <taxon>Gammaproteobacteria</taxon>
        <taxon>Alteromonadales</taxon>
        <taxon>Alteromonadaceae</taxon>
        <taxon>Bowmanella</taxon>
    </lineage>
</organism>
<gene>
    <name evidence="3" type="ORF">J0A66_12890</name>
</gene>
<evidence type="ECO:0000256" key="1">
    <source>
        <dbReference type="SAM" id="SignalP"/>
    </source>
</evidence>
<dbReference type="CDD" id="cd02966">
    <property type="entry name" value="TlpA_like_family"/>
    <property type="match status" value="1"/>
</dbReference>
<dbReference type="InterPro" id="IPR036249">
    <property type="entry name" value="Thioredoxin-like_sf"/>
</dbReference>
<sequence>MQSKDLWIPNLARLMRLAVSGLLLAYAAMAQAVELNQEVETLDGRTLPIQAWQQGKPMYLKFWASWCKPCMAEMPHLQHIQQQYGDKISVVAVNIDLNESDEAIQQVIQAHQLSMPVVRDSQGQLAKAFNMIGTPYHILLDADSRVVHKGNEANETLDNKFAFLLKRDGRLSETNLFDRPGDPASLPLTDDINLIFYTATWCDWYLADTRPELSEYCKEQQQALSETARQRTGINWLVVVNHLWTTDEDKKSFTDRYNLTMPVVIDEQGEQFFASQIRQVPTLLVTRGTEILYRTDSVEKAMSYLDSL</sequence>
<dbReference type="InterPro" id="IPR050553">
    <property type="entry name" value="Thioredoxin_ResA/DsbE_sf"/>
</dbReference>
<reference evidence="3" key="1">
    <citation type="submission" date="2021-03" db="EMBL/GenBank/DDBJ databases">
        <title>novel species isolated from a fishpond in China.</title>
        <authorList>
            <person name="Lu H."/>
            <person name="Cai Z."/>
        </authorList>
    </citation>
    <scope>NUCLEOTIDE SEQUENCE</scope>
    <source>
        <strain evidence="3">JCM 30855</strain>
    </source>
</reference>
<dbReference type="EMBL" id="JAFKCV010000006">
    <property type="protein sequence ID" value="MBN7826125.1"/>
    <property type="molecule type" value="Genomic_DNA"/>
</dbReference>
<evidence type="ECO:0000313" key="4">
    <source>
        <dbReference type="Proteomes" id="UP000664654"/>
    </source>
</evidence>
<dbReference type="PROSITE" id="PS51352">
    <property type="entry name" value="THIOREDOXIN_2"/>
    <property type="match status" value="1"/>
</dbReference>
<evidence type="ECO:0000313" key="3">
    <source>
        <dbReference type="EMBL" id="MBN7826125.1"/>
    </source>
</evidence>
<accession>A0A939IPQ6</accession>